<dbReference type="EMBL" id="JACEIK010002299">
    <property type="protein sequence ID" value="MCD9560313.1"/>
    <property type="molecule type" value="Genomic_DNA"/>
</dbReference>
<gene>
    <name evidence="1" type="ORF">HAX54_018838</name>
</gene>
<reference evidence="1 2" key="1">
    <citation type="journal article" date="2021" name="BMC Genomics">
        <title>Datura genome reveals duplications of psychoactive alkaloid biosynthetic genes and high mutation rate following tissue culture.</title>
        <authorList>
            <person name="Rajewski A."/>
            <person name="Carter-House D."/>
            <person name="Stajich J."/>
            <person name="Litt A."/>
        </authorList>
    </citation>
    <scope>NUCLEOTIDE SEQUENCE [LARGE SCALE GENOMIC DNA]</scope>
    <source>
        <strain evidence="1">AR-01</strain>
    </source>
</reference>
<evidence type="ECO:0000313" key="1">
    <source>
        <dbReference type="EMBL" id="MCD9560313.1"/>
    </source>
</evidence>
<accession>A0ABS8UQ64</accession>
<organism evidence="1 2">
    <name type="scientific">Datura stramonium</name>
    <name type="common">Jimsonweed</name>
    <name type="synonym">Common thornapple</name>
    <dbReference type="NCBI Taxonomy" id="4076"/>
    <lineage>
        <taxon>Eukaryota</taxon>
        <taxon>Viridiplantae</taxon>
        <taxon>Streptophyta</taxon>
        <taxon>Embryophyta</taxon>
        <taxon>Tracheophyta</taxon>
        <taxon>Spermatophyta</taxon>
        <taxon>Magnoliopsida</taxon>
        <taxon>eudicotyledons</taxon>
        <taxon>Gunneridae</taxon>
        <taxon>Pentapetalae</taxon>
        <taxon>asterids</taxon>
        <taxon>lamiids</taxon>
        <taxon>Solanales</taxon>
        <taxon>Solanaceae</taxon>
        <taxon>Solanoideae</taxon>
        <taxon>Datureae</taxon>
        <taxon>Datura</taxon>
    </lineage>
</organism>
<dbReference type="Proteomes" id="UP000823775">
    <property type="component" value="Unassembled WGS sequence"/>
</dbReference>
<sequence length="156" mass="17282">MVVVVSCLNWCGAGAVKDEETVVKKKGSSSTGVFAGSLVVVVKEKMEMERGRGRRWLHVRVKIGEEEKIGAVTAGSGEEIKVFVVAENGGFCRRLGRGGPARNMREVWWRRSKGKEKREGGCCWDLEGVSAAGSGAFRRRRRKVKMERGREGGERR</sequence>
<protein>
    <submittedName>
        <fullName evidence="1">Uncharacterized protein</fullName>
    </submittedName>
</protein>
<name>A0ABS8UQ64_DATST</name>
<evidence type="ECO:0000313" key="2">
    <source>
        <dbReference type="Proteomes" id="UP000823775"/>
    </source>
</evidence>
<comment type="caution">
    <text evidence="1">The sequence shown here is derived from an EMBL/GenBank/DDBJ whole genome shotgun (WGS) entry which is preliminary data.</text>
</comment>
<keyword evidence="2" id="KW-1185">Reference proteome</keyword>
<proteinExistence type="predicted"/>